<evidence type="ECO:0000313" key="1">
    <source>
        <dbReference type="EMBL" id="KAL0115883.1"/>
    </source>
</evidence>
<organism evidence="1 2">
    <name type="scientific">Cardiocondyla obscurior</name>
    <dbReference type="NCBI Taxonomy" id="286306"/>
    <lineage>
        <taxon>Eukaryota</taxon>
        <taxon>Metazoa</taxon>
        <taxon>Ecdysozoa</taxon>
        <taxon>Arthropoda</taxon>
        <taxon>Hexapoda</taxon>
        <taxon>Insecta</taxon>
        <taxon>Pterygota</taxon>
        <taxon>Neoptera</taxon>
        <taxon>Endopterygota</taxon>
        <taxon>Hymenoptera</taxon>
        <taxon>Apocrita</taxon>
        <taxon>Aculeata</taxon>
        <taxon>Formicoidea</taxon>
        <taxon>Formicidae</taxon>
        <taxon>Myrmicinae</taxon>
        <taxon>Cardiocondyla</taxon>
    </lineage>
</organism>
<gene>
    <name evidence="1" type="ORF">PUN28_011041</name>
</gene>
<accession>A0AAW2FL24</accession>
<keyword evidence="2" id="KW-1185">Reference proteome</keyword>
<evidence type="ECO:0000313" key="2">
    <source>
        <dbReference type="Proteomes" id="UP001430953"/>
    </source>
</evidence>
<dbReference type="AlphaFoldDB" id="A0AAW2FL24"/>
<name>A0AAW2FL24_9HYME</name>
<protein>
    <submittedName>
        <fullName evidence="1">Uncharacterized protein</fullName>
    </submittedName>
</protein>
<proteinExistence type="predicted"/>
<dbReference type="EMBL" id="JADYXP020000010">
    <property type="protein sequence ID" value="KAL0115883.1"/>
    <property type="molecule type" value="Genomic_DNA"/>
</dbReference>
<dbReference type="Proteomes" id="UP001430953">
    <property type="component" value="Unassembled WGS sequence"/>
</dbReference>
<reference evidence="1 2" key="1">
    <citation type="submission" date="2023-03" db="EMBL/GenBank/DDBJ databases">
        <title>High recombination rates correlate with genetic variation in Cardiocondyla obscurior ants.</title>
        <authorList>
            <person name="Errbii M."/>
        </authorList>
    </citation>
    <scope>NUCLEOTIDE SEQUENCE [LARGE SCALE GENOMIC DNA]</scope>
    <source>
        <strain evidence="1">Alpha-2009</strain>
        <tissue evidence="1">Whole body</tissue>
    </source>
</reference>
<sequence>MLRRISCKIIKCLVLRGGGGLGKTSCFGGATSTIVVAVTPPLRIKPVSQKRQQFFTFLYLLTNRIYIFLTSVL</sequence>
<comment type="caution">
    <text evidence="1">The sequence shown here is derived from an EMBL/GenBank/DDBJ whole genome shotgun (WGS) entry which is preliminary data.</text>
</comment>